<dbReference type="InterPro" id="IPR016181">
    <property type="entry name" value="Acyl_CoA_acyltransferase"/>
</dbReference>
<dbReference type="AlphaFoldDB" id="A0A9X3ACN4"/>
<dbReference type="Pfam" id="PF00583">
    <property type="entry name" value="Acetyltransf_1"/>
    <property type="match status" value="1"/>
</dbReference>
<accession>A0A9X3ACN4</accession>
<evidence type="ECO:0000256" key="1">
    <source>
        <dbReference type="ARBA" id="ARBA00022679"/>
    </source>
</evidence>
<dbReference type="InterPro" id="IPR000182">
    <property type="entry name" value="GNAT_dom"/>
</dbReference>
<feature type="domain" description="N-acetyltransferase" evidence="3">
    <location>
        <begin position="2"/>
        <end position="154"/>
    </location>
</feature>
<dbReference type="Gene3D" id="3.40.630.30">
    <property type="match status" value="1"/>
</dbReference>
<evidence type="ECO:0000313" key="4">
    <source>
        <dbReference type="EMBL" id="MCT4703834.1"/>
    </source>
</evidence>
<dbReference type="RefSeq" id="WP_271124517.1">
    <property type="nucleotide sequence ID" value="NZ_JALHAN010000069.1"/>
</dbReference>
<dbReference type="InterPro" id="IPR050680">
    <property type="entry name" value="YpeA/RimI_acetyltransf"/>
</dbReference>
<keyword evidence="1" id="KW-0808">Transferase</keyword>
<dbReference type="Proteomes" id="UP001150641">
    <property type="component" value="Unassembled WGS sequence"/>
</dbReference>
<protein>
    <submittedName>
        <fullName evidence="4">GNAT family N-acetyltransferase</fullName>
    </submittedName>
</protein>
<proteinExistence type="predicted"/>
<sequence>MVILREMTDAEFPSYRALFIAEYALDLQHSRGYSVQKATDIATHAIDVSLTEGVNTAANSLWCILPEDDENTVIGYFWLVRNTDACWVCDFCLLPAWRGRGFGRVSLAKMEARIVEQQVSEIGLRVAVNNPAAKALYEKSGFQITGFNMIKTIP</sequence>
<evidence type="ECO:0000256" key="2">
    <source>
        <dbReference type="ARBA" id="ARBA00023315"/>
    </source>
</evidence>
<name>A0A9X3ACN4_9ENTR</name>
<dbReference type="EMBL" id="JALHAP010000082">
    <property type="protein sequence ID" value="MCT4703834.1"/>
    <property type="molecule type" value="Genomic_DNA"/>
</dbReference>
<comment type="caution">
    <text evidence="4">The sequence shown here is derived from an EMBL/GenBank/DDBJ whole genome shotgun (WGS) entry which is preliminary data.</text>
</comment>
<dbReference type="SUPFAM" id="SSF55729">
    <property type="entry name" value="Acyl-CoA N-acyltransferases (Nat)"/>
    <property type="match status" value="1"/>
</dbReference>
<dbReference type="PANTHER" id="PTHR43420">
    <property type="entry name" value="ACETYLTRANSFERASE"/>
    <property type="match status" value="1"/>
</dbReference>
<keyword evidence="5" id="KW-1185">Reference proteome</keyword>
<evidence type="ECO:0000259" key="3">
    <source>
        <dbReference type="PROSITE" id="PS51186"/>
    </source>
</evidence>
<keyword evidence="2" id="KW-0012">Acyltransferase</keyword>
<dbReference type="CDD" id="cd04301">
    <property type="entry name" value="NAT_SF"/>
    <property type="match status" value="1"/>
</dbReference>
<dbReference type="PROSITE" id="PS51186">
    <property type="entry name" value="GNAT"/>
    <property type="match status" value="1"/>
</dbReference>
<dbReference type="GO" id="GO:0016747">
    <property type="term" value="F:acyltransferase activity, transferring groups other than amino-acyl groups"/>
    <property type="evidence" value="ECO:0007669"/>
    <property type="project" value="InterPro"/>
</dbReference>
<evidence type="ECO:0000313" key="5">
    <source>
        <dbReference type="Proteomes" id="UP001150641"/>
    </source>
</evidence>
<organism evidence="4 5">
    <name type="scientific">Dryocola boscaweniae</name>
    <dbReference type="NCBI Taxonomy" id="2925397"/>
    <lineage>
        <taxon>Bacteria</taxon>
        <taxon>Pseudomonadati</taxon>
        <taxon>Pseudomonadota</taxon>
        <taxon>Gammaproteobacteria</taxon>
        <taxon>Enterobacterales</taxon>
        <taxon>Enterobacteriaceae</taxon>
        <taxon>Dryocola</taxon>
    </lineage>
</organism>
<reference evidence="4" key="1">
    <citation type="submission" date="2022-03" db="EMBL/GenBank/DDBJ databases">
        <title>Proposal of a novel genus Dryocolo and two novel species.</title>
        <authorList>
            <person name="Maddock D.W."/>
            <person name="Brady C.L."/>
            <person name="Denman S."/>
            <person name="Arnold D."/>
        </authorList>
    </citation>
    <scope>NUCLEOTIDE SEQUENCE</scope>
    <source>
        <strain evidence="4">H6W4</strain>
    </source>
</reference>
<gene>
    <name evidence="4" type="ORF">MUA00_18815</name>
</gene>